<comment type="caution">
    <text evidence="1">The sequence shown here is derived from an EMBL/GenBank/DDBJ whole genome shotgun (WGS) entry which is preliminary data.</text>
</comment>
<name>A0A9W7CC45_9STRA</name>
<organism evidence="1 2">
    <name type="scientific">Triparma laevis f. longispina</name>
    <dbReference type="NCBI Taxonomy" id="1714387"/>
    <lineage>
        <taxon>Eukaryota</taxon>
        <taxon>Sar</taxon>
        <taxon>Stramenopiles</taxon>
        <taxon>Ochrophyta</taxon>
        <taxon>Bolidophyceae</taxon>
        <taxon>Parmales</taxon>
        <taxon>Triparmaceae</taxon>
        <taxon>Triparma</taxon>
    </lineage>
</organism>
<evidence type="ECO:0000313" key="1">
    <source>
        <dbReference type="EMBL" id="GMI07085.1"/>
    </source>
</evidence>
<proteinExistence type="predicted"/>
<evidence type="ECO:0000313" key="2">
    <source>
        <dbReference type="Proteomes" id="UP001165122"/>
    </source>
</evidence>
<gene>
    <name evidence="1" type="ORF">TrLO_g3420</name>
</gene>
<sequence length="260" mass="28757">MSAAADTAWFKEAPGRLPPDRQHADKGAISAKFFIVCVDYVIGWSTDVANAAAILFAHQFYKNIQKRRSTFGYGAKLDQILKTQEKEIDVIEESTSKVLKSVFECSVPTTFVILPYEIKKDNETVEKGNINIESNLNKVDSWFSKLTSVINVVDNNVAKVRTNAASQIEGMFKDLKSDKLYLYLVDEVTGEPVVGGSHPIVISMASEKAKKFVPLMSVRLKTLCLTDKVGGLARCFGRPAPKFMNKETRGLAEKLVGSIN</sequence>
<accession>A0A9W7CC45</accession>
<reference evidence="2" key="1">
    <citation type="journal article" date="2023" name="Commun. Biol.">
        <title>Genome analysis of Parmales, the sister group of diatoms, reveals the evolutionary specialization of diatoms from phago-mixotrophs to photoautotrophs.</title>
        <authorList>
            <person name="Ban H."/>
            <person name="Sato S."/>
            <person name="Yoshikawa S."/>
            <person name="Yamada K."/>
            <person name="Nakamura Y."/>
            <person name="Ichinomiya M."/>
            <person name="Sato N."/>
            <person name="Blanc-Mathieu R."/>
            <person name="Endo H."/>
            <person name="Kuwata A."/>
            <person name="Ogata H."/>
        </authorList>
    </citation>
    <scope>NUCLEOTIDE SEQUENCE [LARGE SCALE GENOMIC DNA]</scope>
    <source>
        <strain evidence="2">NIES 3700</strain>
    </source>
</reference>
<protein>
    <submittedName>
        <fullName evidence="1">Uncharacterized protein</fullName>
    </submittedName>
</protein>
<dbReference type="Proteomes" id="UP001165122">
    <property type="component" value="Unassembled WGS sequence"/>
</dbReference>
<dbReference type="EMBL" id="BRXW01000108">
    <property type="protein sequence ID" value="GMI07085.1"/>
    <property type="molecule type" value="Genomic_DNA"/>
</dbReference>
<dbReference type="AlphaFoldDB" id="A0A9W7CC45"/>
<keyword evidence="2" id="KW-1185">Reference proteome</keyword>